<dbReference type="AlphaFoldDB" id="A0A8J3RV23"/>
<protein>
    <recommendedName>
        <fullName evidence="1">B3/B4 tRNA-binding domain-containing protein</fullName>
    </recommendedName>
</protein>
<dbReference type="SUPFAM" id="SSF56037">
    <property type="entry name" value="PheT/TilS domain"/>
    <property type="match status" value="1"/>
</dbReference>
<keyword evidence="3" id="KW-1185">Reference proteome</keyword>
<dbReference type="GO" id="GO:0004826">
    <property type="term" value="F:phenylalanine-tRNA ligase activity"/>
    <property type="evidence" value="ECO:0007669"/>
    <property type="project" value="InterPro"/>
</dbReference>
<dbReference type="Pfam" id="PF03483">
    <property type="entry name" value="B3_4"/>
    <property type="match status" value="1"/>
</dbReference>
<accession>A0A8J3RV23</accession>
<evidence type="ECO:0000313" key="2">
    <source>
        <dbReference type="EMBL" id="GIH80676.1"/>
    </source>
</evidence>
<proteinExistence type="predicted"/>
<organism evidence="2 3">
    <name type="scientific">Planobispora longispora</name>
    <dbReference type="NCBI Taxonomy" id="28887"/>
    <lineage>
        <taxon>Bacteria</taxon>
        <taxon>Bacillati</taxon>
        <taxon>Actinomycetota</taxon>
        <taxon>Actinomycetes</taxon>
        <taxon>Streptosporangiales</taxon>
        <taxon>Streptosporangiaceae</taxon>
        <taxon>Planobispora</taxon>
    </lineage>
</organism>
<dbReference type="SMART" id="SM00873">
    <property type="entry name" value="B3_4"/>
    <property type="match status" value="1"/>
</dbReference>
<gene>
    <name evidence="2" type="ORF">Plo01_71050</name>
</gene>
<name>A0A8J3RV23_9ACTN</name>
<dbReference type="Gene3D" id="3.50.40.10">
    <property type="entry name" value="Phenylalanyl-trna Synthetase, Chain B, domain 3"/>
    <property type="match status" value="1"/>
</dbReference>
<dbReference type="PANTHER" id="PTHR39209">
    <property type="match status" value="1"/>
</dbReference>
<dbReference type="Proteomes" id="UP000616724">
    <property type="component" value="Unassembled WGS sequence"/>
</dbReference>
<evidence type="ECO:0000259" key="1">
    <source>
        <dbReference type="SMART" id="SM00873"/>
    </source>
</evidence>
<dbReference type="PANTHER" id="PTHR39209:SF2">
    <property type="entry name" value="CYTOPLASMIC PROTEIN"/>
    <property type="match status" value="1"/>
</dbReference>
<dbReference type="EMBL" id="BOOH01000062">
    <property type="protein sequence ID" value="GIH80676.1"/>
    <property type="molecule type" value="Genomic_DNA"/>
</dbReference>
<dbReference type="InterPro" id="IPR005146">
    <property type="entry name" value="B3/B4_tRNA-bd"/>
</dbReference>
<comment type="caution">
    <text evidence="2">The sequence shown here is derived from an EMBL/GenBank/DDBJ whole genome shotgun (WGS) entry which is preliminary data.</text>
</comment>
<evidence type="ECO:0000313" key="3">
    <source>
        <dbReference type="Proteomes" id="UP000616724"/>
    </source>
</evidence>
<dbReference type="InterPro" id="IPR020825">
    <property type="entry name" value="Phe-tRNA_synthase-like_B3/B4"/>
</dbReference>
<feature type="domain" description="B3/B4 tRNA-binding" evidence="1">
    <location>
        <begin position="66"/>
        <end position="213"/>
    </location>
</feature>
<dbReference type="GO" id="GO:0003723">
    <property type="term" value="F:RNA binding"/>
    <property type="evidence" value="ECO:0007669"/>
    <property type="project" value="InterPro"/>
</dbReference>
<dbReference type="RefSeq" id="WP_239317689.1">
    <property type="nucleotide sequence ID" value="NZ_BOOH01000062.1"/>
</dbReference>
<sequence>MTQGTRLIRFQHSDAIRSEYPELVAGTVAAAGITPDGAADSLIAKFTAVAQARLATGTEAEFPEIQAWRRAFSRMGLKPTQYRCASESLLRRFRKEGALPRIHPLVDLCNAISLAFAIPVAVFDVAAVSGGLEVRHARGDEDYLAFSGETEHPDAREVIFADAAGRAHARRWTNRQSGHSSVRETTAAVLIVAEAMHGSAAADVPDLVAAIADGLGEVWRTSPETAIPTPSSPRVEFSL</sequence>
<reference evidence="2 3" key="1">
    <citation type="submission" date="2021-01" db="EMBL/GenBank/DDBJ databases">
        <title>Whole genome shotgun sequence of Planobispora longispora NBRC 13918.</title>
        <authorList>
            <person name="Komaki H."/>
            <person name="Tamura T."/>
        </authorList>
    </citation>
    <scope>NUCLEOTIDE SEQUENCE [LARGE SCALE GENOMIC DNA]</scope>
    <source>
        <strain evidence="2 3">NBRC 13918</strain>
    </source>
</reference>